<dbReference type="PROSITE" id="PS50003">
    <property type="entry name" value="PH_DOMAIN"/>
    <property type="match status" value="1"/>
</dbReference>
<dbReference type="Proteomes" id="UP000241769">
    <property type="component" value="Unassembled WGS sequence"/>
</dbReference>
<dbReference type="InterPro" id="IPR051092">
    <property type="entry name" value="FYVE_RhoGEF_PH"/>
</dbReference>
<keyword evidence="7" id="KW-0206">Cytoskeleton</keyword>
<organism evidence="13 14">
    <name type="scientific">Planoprotostelium fungivorum</name>
    <dbReference type="NCBI Taxonomy" id="1890364"/>
    <lineage>
        <taxon>Eukaryota</taxon>
        <taxon>Amoebozoa</taxon>
        <taxon>Evosea</taxon>
        <taxon>Variosea</taxon>
        <taxon>Cavosteliida</taxon>
        <taxon>Cavosteliaceae</taxon>
        <taxon>Planoprotostelium</taxon>
    </lineage>
</organism>
<feature type="compositionally biased region" description="Polar residues" evidence="9">
    <location>
        <begin position="627"/>
        <end position="638"/>
    </location>
</feature>
<keyword evidence="2" id="KW-0963">Cytoplasm</keyword>
<feature type="compositionally biased region" description="Polar residues" evidence="9">
    <location>
        <begin position="1"/>
        <end position="26"/>
    </location>
</feature>
<dbReference type="Pfam" id="PF01363">
    <property type="entry name" value="FYVE"/>
    <property type="match status" value="1"/>
</dbReference>
<evidence type="ECO:0000259" key="12">
    <source>
        <dbReference type="PROSITE" id="PS50178"/>
    </source>
</evidence>
<evidence type="ECO:0000256" key="1">
    <source>
        <dbReference type="ARBA" id="ARBA00004245"/>
    </source>
</evidence>
<dbReference type="GO" id="GO:0008270">
    <property type="term" value="F:zinc ion binding"/>
    <property type="evidence" value="ECO:0007669"/>
    <property type="project" value="UniProtKB-KW"/>
</dbReference>
<evidence type="ECO:0000259" key="10">
    <source>
        <dbReference type="PROSITE" id="PS50003"/>
    </source>
</evidence>
<dbReference type="Gene3D" id="2.30.29.30">
    <property type="entry name" value="Pleckstrin-homology domain (PH domain)/Phosphotyrosine-binding domain (PTB)"/>
    <property type="match status" value="1"/>
</dbReference>
<sequence length="770" mass="85896">MATVKSRQSSALQSTPFMSERSSSFDGTDPSVDNDDGNTYHEEGYYDHDGVWHGYEFDEHNEAIDEDESSLVYGQQIEETVPEVEDSSISHRTKIAREILSTERSYVGALEFTMKYFLKPLTELSETDKRILKPKTIDLIFSNLDQIYNANAPLLSALESKLSNWSDDTSTIGDMFLEQVPEFVAYKHYLERHDLTIRKLRKLDKKSSWQAFQQEMKEQPGSLKGDLSFYLIQPVQRMPRYELLLKDLIKHTNENHPDYKNLKDALQSINELVISANEEMRKQAELEKLYKIQNKFTDLPSSVTIAVPDRKKVKDGMLVKVCRKELKRRYFCLFNDSLIYGAPTNMGHYKYSRFLSFVNGKIRIKLIEDTENQRNAFQILSAEKSFTVCAETPEERSAWNKAFQSVFTGALDGGSEIMSEGSAYSQSLDASEAPVWIPDSKYKMCMICGSKFNLVNRRHHCRACGKIICNACSRERMQLNTNKKSRVCKICIDLVQIIKEGDVSNASYGGSSIFGSSASFSSTDQMTPTSPGSPEGDRRKPPVGFSYFGGNSMKEMTFESRNSGDISTNPNGVDQNSQASPRVQKELSTSERDLVAMIKKKYSVIKDRRGKPEENSPAPPPPPPPTVLSTSTYTSQVTPPMAVNRGPPGIALVGIGHKLPPSGQVFSPPNPTNTNSSTSSGNPSSLPNSNCIPPRPALPPRPHAQTAPSQPQVLPNTSPSPPLVRQTSHTESDMVRGEARSLPPVPANNNRVRAPMGARPPVPVKPAQRQ</sequence>
<gene>
    <name evidence="13" type="ORF">PROFUN_03598</name>
</gene>
<feature type="region of interest" description="Disordered" evidence="9">
    <location>
        <begin position="1"/>
        <end position="43"/>
    </location>
</feature>
<feature type="compositionally biased region" description="Pro residues" evidence="9">
    <location>
        <begin position="693"/>
        <end position="702"/>
    </location>
</feature>
<dbReference type="PANTHER" id="PTHR12673">
    <property type="entry name" value="FACIOGENITAL DYSPLASIA PROTEIN"/>
    <property type="match status" value="1"/>
</dbReference>
<feature type="compositionally biased region" description="Basic and acidic residues" evidence="9">
    <location>
        <begin position="604"/>
        <end position="614"/>
    </location>
</feature>
<feature type="compositionally biased region" description="Low complexity" evidence="9">
    <location>
        <begin position="672"/>
        <end position="690"/>
    </location>
</feature>
<dbReference type="InterPro" id="IPR001849">
    <property type="entry name" value="PH_domain"/>
</dbReference>
<dbReference type="SUPFAM" id="SSF50729">
    <property type="entry name" value="PH domain-like"/>
    <property type="match status" value="1"/>
</dbReference>
<dbReference type="SMART" id="SM00064">
    <property type="entry name" value="FYVE"/>
    <property type="match status" value="1"/>
</dbReference>
<feature type="compositionally biased region" description="Basic and acidic residues" evidence="9">
    <location>
        <begin position="728"/>
        <end position="739"/>
    </location>
</feature>
<dbReference type="InterPro" id="IPR035899">
    <property type="entry name" value="DBL_dom_sf"/>
</dbReference>
<dbReference type="CDD" id="cd00160">
    <property type="entry name" value="RhoGEF"/>
    <property type="match status" value="1"/>
</dbReference>
<dbReference type="PROSITE" id="PS00741">
    <property type="entry name" value="DH_1"/>
    <property type="match status" value="1"/>
</dbReference>
<evidence type="ECO:0000256" key="3">
    <source>
        <dbReference type="ARBA" id="ARBA00022658"/>
    </source>
</evidence>
<keyword evidence="5 8" id="KW-0863">Zinc-finger</keyword>
<dbReference type="InterPro" id="IPR013083">
    <property type="entry name" value="Znf_RING/FYVE/PHD"/>
</dbReference>
<comment type="caution">
    <text evidence="13">The sequence shown here is derived from an EMBL/GenBank/DDBJ whole genome shotgun (WGS) entry which is preliminary data.</text>
</comment>
<feature type="domain" description="FYVE-type" evidence="12">
    <location>
        <begin position="439"/>
        <end position="496"/>
    </location>
</feature>
<evidence type="ECO:0000256" key="8">
    <source>
        <dbReference type="PROSITE-ProRule" id="PRU00091"/>
    </source>
</evidence>
<evidence type="ECO:0000256" key="5">
    <source>
        <dbReference type="ARBA" id="ARBA00022771"/>
    </source>
</evidence>
<dbReference type="InterPro" id="IPR011993">
    <property type="entry name" value="PH-like_dom_sf"/>
</dbReference>
<feature type="region of interest" description="Disordered" evidence="9">
    <location>
        <begin position="519"/>
        <end position="770"/>
    </location>
</feature>
<evidence type="ECO:0000256" key="6">
    <source>
        <dbReference type="ARBA" id="ARBA00022833"/>
    </source>
</evidence>
<feature type="compositionally biased region" description="Polar residues" evidence="9">
    <location>
        <begin position="523"/>
        <end position="532"/>
    </location>
</feature>
<comment type="subcellular location">
    <subcellularLocation>
        <location evidence="1">Cytoplasm</location>
        <location evidence="1">Cytoskeleton</location>
    </subcellularLocation>
</comment>
<dbReference type="STRING" id="1890364.A0A2P6MSL0"/>
<proteinExistence type="predicted"/>
<feature type="compositionally biased region" description="Polar residues" evidence="9">
    <location>
        <begin position="559"/>
        <end position="581"/>
    </location>
</feature>
<dbReference type="SMART" id="SM00325">
    <property type="entry name" value="RhoGEF"/>
    <property type="match status" value="1"/>
</dbReference>
<keyword evidence="14" id="KW-1185">Reference proteome</keyword>
<keyword evidence="3" id="KW-0344">Guanine-nucleotide releasing factor</keyword>
<protein>
    <submittedName>
        <fullName evidence="13">Uncharacterized protein</fullName>
    </submittedName>
</protein>
<dbReference type="AlphaFoldDB" id="A0A2P6MSL0"/>
<dbReference type="Gene3D" id="1.20.900.10">
    <property type="entry name" value="Dbl homology (DH) domain"/>
    <property type="match status" value="1"/>
</dbReference>
<evidence type="ECO:0000259" key="11">
    <source>
        <dbReference type="PROSITE" id="PS50010"/>
    </source>
</evidence>
<dbReference type="InterPro" id="IPR000306">
    <property type="entry name" value="Znf_FYVE"/>
</dbReference>
<dbReference type="GO" id="GO:0005085">
    <property type="term" value="F:guanyl-nucleotide exchange factor activity"/>
    <property type="evidence" value="ECO:0007669"/>
    <property type="project" value="UniProtKB-KW"/>
</dbReference>
<dbReference type="InterPro" id="IPR011011">
    <property type="entry name" value="Znf_FYVE_PHD"/>
</dbReference>
<feature type="compositionally biased region" description="Pro residues" evidence="9">
    <location>
        <begin position="617"/>
        <end position="626"/>
    </location>
</feature>
<name>A0A2P6MSL0_9EUKA</name>
<keyword evidence="6" id="KW-0862">Zinc</keyword>
<dbReference type="SMART" id="SM00233">
    <property type="entry name" value="PH"/>
    <property type="match status" value="1"/>
</dbReference>
<evidence type="ECO:0000313" key="14">
    <source>
        <dbReference type="Proteomes" id="UP000241769"/>
    </source>
</evidence>
<dbReference type="InterPro" id="IPR000219">
    <property type="entry name" value="DH_dom"/>
</dbReference>
<dbReference type="SUPFAM" id="SSF57903">
    <property type="entry name" value="FYVE/PHD zinc finger"/>
    <property type="match status" value="1"/>
</dbReference>
<dbReference type="PANTHER" id="PTHR12673:SF159">
    <property type="entry name" value="LD03170P"/>
    <property type="match status" value="1"/>
</dbReference>
<feature type="domain" description="PH" evidence="10">
    <location>
        <begin position="311"/>
        <end position="408"/>
    </location>
</feature>
<dbReference type="Pfam" id="PF00169">
    <property type="entry name" value="PH"/>
    <property type="match status" value="1"/>
</dbReference>
<dbReference type="SUPFAM" id="SSF48065">
    <property type="entry name" value="DBL homology domain (DH-domain)"/>
    <property type="match status" value="1"/>
</dbReference>
<dbReference type="OrthoDB" id="660555at2759"/>
<evidence type="ECO:0000256" key="7">
    <source>
        <dbReference type="ARBA" id="ARBA00023212"/>
    </source>
</evidence>
<dbReference type="GO" id="GO:0035556">
    <property type="term" value="P:intracellular signal transduction"/>
    <property type="evidence" value="ECO:0007669"/>
    <property type="project" value="InterPro"/>
</dbReference>
<evidence type="ECO:0000313" key="13">
    <source>
        <dbReference type="EMBL" id="PRP74676.1"/>
    </source>
</evidence>
<feature type="compositionally biased region" description="Basic and acidic residues" evidence="9">
    <location>
        <begin position="583"/>
        <end position="594"/>
    </location>
</feature>
<dbReference type="InterPro" id="IPR001331">
    <property type="entry name" value="GDS_CDC24_CS"/>
</dbReference>
<reference evidence="13 14" key="1">
    <citation type="journal article" date="2018" name="Genome Biol. Evol.">
        <title>Multiple Roots of Fruiting Body Formation in Amoebozoa.</title>
        <authorList>
            <person name="Hillmann F."/>
            <person name="Forbes G."/>
            <person name="Novohradska S."/>
            <person name="Ferling I."/>
            <person name="Riege K."/>
            <person name="Groth M."/>
            <person name="Westermann M."/>
            <person name="Marz M."/>
            <person name="Spaller T."/>
            <person name="Winckler T."/>
            <person name="Schaap P."/>
            <person name="Glockner G."/>
        </authorList>
    </citation>
    <scope>NUCLEOTIDE SEQUENCE [LARGE SCALE GENOMIC DNA]</scope>
    <source>
        <strain evidence="13 14">Jena</strain>
    </source>
</reference>
<dbReference type="PROSITE" id="PS50010">
    <property type="entry name" value="DH_2"/>
    <property type="match status" value="1"/>
</dbReference>
<dbReference type="Gene3D" id="3.30.40.10">
    <property type="entry name" value="Zinc/RING finger domain, C3HC4 (zinc finger)"/>
    <property type="match status" value="1"/>
</dbReference>
<feature type="domain" description="DH" evidence="11">
    <location>
        <begin position="91"/>
        <end position="279"/>
    </location>
</feature>
<evidence type="ECO:0000256" key="9">
    <source>
        <dbReference type="SAM" id="MobiDB-lite"/>
    </source>
</evidence>
<dbReference type="GO" id="GO:0005737">
    <property type="term" value="C:cytoplasm"/>
    <property type="evidence" value="ECO:0007669"/>
    <property type="project" value="TreeGrafter"/>
</dbReference>
<dbReference type="GO" id="GO:0005856">
    <property type="term" value="C:cytoskeleton"/>
    <property type="evidence" value="ECO:0007669"/>
    <property type="project" value="UniProtKB-SubCell"/>
</dbReference>
<dbReference type="InParanoid" id="A0A2P6MSL0"/>
<dbReference type="EMBL" id="MDYQ01000448">
    <property type="protein sequence ID" value="PRP74676.1"/>
    <property type="molecule type" value="Genomic_DNA"/>
</dbReference>
<evidence type="ECO:0000256" key="4">
    <source>
        <dbReference type="ARBA" id="ARBA00022723"/>
    </source>
</evidence>
<dbReference type="Pfam" id="PF00621">
    <property type="entry name" value="RhoGEF"/>
    <property type="match status" value="1"/>
</dbReference>
<feature type="compositionally biased region" description="Polar residues" evidence="9">
    <location>
        <begin position="706"/>
        <end position="717"/>
    </location>
</feature>
<keyword evidence="4" id="KW-0479">Metal-binding</keyword>
<dbReference type="InterPro" id="IPR017455">
    <property type="entry name" value="Znf_FYVE-rel"/>
</dbReference>
<evidence type="ECO:0000256" key="2">
    <source>
        <dbReference type="ARBA" id="ARBA00022490"/>
    </source>
</evidence>
<accession>A0A2P6MSL0</accession>
<dbReference type="PROSITE" id="PS50178">
    <property type="entry name" value="ZF_FYVE"/>
    <property type="match status" value="1"/>
</dbReference>